<evidence type="ECO:0000256" key="6">
    <source>
        <dbReference type="ARBA" id="ARBA00022729"/>
    </source>
</evidence>
<keyword evidence="10" id="KW-0675">Receptor</keyword>
<evidence type="ECO:0000256" key="3">
    <source>
        <dbReference type="ARBA" id="ARBA00022475"/>
    </source>
</evidence>
<dbReference type="KEGG" id="dzi:111293530"/>
<dbReference type="RefSeq" id="XP_022741988.1">
    <property type="nucleotide sequence ID" value="XM_022886253.1"/>
</dbReference>
<dbReference type="AlphaFoldDB" id="A0A6P5YN90"/>
<dbReference type="Gene3D" id="3.80.10.10">
    <property type="entry name" value="Ribonuclease Inhibitor"/>
    <property type="match status" value="6"/>
</dbReference>
<feature type="transmembrane region" description="Helical" evidence="12">
    <location>
        <begin position="1031"/>
        <end position="1054"/>
    </location>
</feature>
<keyword evidence="4" id="KW-0433">Leucine-rich repeat</keyword>
<dbReference type="InterPro" id="IPR032675">
    <property type="entry name" value="LRR_dom_sf"/>
</dbReference>
<evidence type="ECO:0000256" key="4">
    <source>
        <dbReference type="ARBA" id="ARBA00022614"/>
    </source>
</evidence>
<evidence type="ECO:0000256" key="1">
    <source>
        <dbReference type="ARBA" id="ARBA00004251"/>
    </source>
</evidence>
<dbReference type="GeneID" id="111293530"/>
<dbReference type="InterPro" id="IPR003591">
    <property type="entry name" value="Leu-rich_rpt_typical-subtyp"/>
</dbReference>
<dbReference type="SMART" id="SM00365">
    <property type="entry name" value="LRR_SD22"/>
    <property type="match status" value="6"/>
</dbReference>
<proteinExistence type="inferred from homology"/>
<evidence type="ECO:0000256" key="13">
    <source>
        <dbReference type="SAM" id="SignalP"/>
    </source>
</evidence>
<keyword evidence="15" id="KW-1185">Reference proteome</keyword>
<dbReference type="PROSITE" id="PS51450">
    <property type="entry name" value="LRR"/>
    <property type="match status" value="1"/>
</dbReference>
<name>A0A6P5YN90_DURZI</name>
<evidence type="ECO:0000259" key="14">
    <source>
        <dbReference type="Pfam" id="PF08263"/>
    </source>
</evidence>
<dbReference type="GO" id="GO:0005886">
    <property type="term" value="C:plasma membrane"/>
    <property type="evidence" value="ECO:0007669"/>
    <property type="project" value="UniProtKB-SubCell"/>
</dbReference>
<sequence>MAMCKLFLLLLLVQFHEHQACYEEERRSLLKIKAYFQSNGYAGYFLRPSWGEDDPECCRWESVKCANTTGHVIELSLGNVGESIYGEPLPSMLNQSIFQPFKELRILNLSWYGINLIQKEGLNGLLRLQKLETLDLSGNYFSNNSLQSLSALTSLKKLILSNTRMGGSFPIQELSVLENLEFLDLSNNWLGGSLTMQGSNGLLRLHKLETLDLSGNKFSNNSLRSLSALTSLKKLIIGNNDIEGSFPVQELSVLKNLEFLDLTGNLLKGSPTMQDLKKLSKLRKLEHLDLSSNRFNKNIMKSLESLSSLKFLNLSDNSMEGSLSDQDLKSSTKLEILDLSFNNLVGNVPSTVRELASLKALSLAGNGFNGSLPIPGICELNRLQELDLNGNSFEGIIPQCLNNMTSLRLIDLGGNHFEGSFKFSLFMNHSKLKTIMLPCDGDKLKIDADHLHQSPLFQLETLKLSNCNLKNTPQFLLYQYRIKAIDLSYNNLSGMFPTWLAENNTELELLNLRENSFSGQFHLPANSTREIQLVDVSSNHFSGQLQDDFGKILSNAMWINLSNNHFEGDLPSSICVTSKLLVLDLSSNNFSGEVPKELLTWCTNLRLLWLSHNKFHGEIFSSHFKLSQLWYLELRNNQFTGSLSLPNNVELWSLIVFDISNNRIEGEIPSWIGNLTSLQILSLNKNLFRGQFPCKEKLFSMEYLDLSHNLLRGPLPYCFNQNALKQLNLEGNQFWGSMPSELFNFSALKVLNLKDNNLSGSIPYNINGNLPSLKVLSLGNNYLKGLIPELLCQLTNINTLDLSNNCFSGPVPQCFYNISFGKIEAKRAILNSPEYSIDFDVTVPYTVHGNLLKYISDDFEWYSAYRTRFEFDFVTKNRFDIYKAGFLYLMSGLDLSCNNLTGKIPVALGNLSSIHALNLSHNRLVGPIPISLSKLVEIESLDLSYNYLSGEIPSELTNLVRLEVFNVSHNNLSGKIPSTNQFSTFEESSYEENPLLCGWPLNKNCTNPPTPYLPIVPSDEAQGKWFEVDFIAFYASFGATYLVFLLSFVTVLFINPFWRRKWFHFVENFLSSSYYFAYDSLGKLWN</sequence>
<protein>
    <submittedName>
        <fullName evidence="16">LRR receptor-like serine/threonine-protein kinase GSO1</fullName>
    </submittedName>
</protein>
<dbReference type="InterPro" id="IPR006553">
    <property type="entry name" value="Leu-rich_rpt_Cys-con_subtyp"/>
</dbReference>
<evidence type="ECO:0000256" key="5">
    <source>
        <dbReference type="ARBA" id="ARBA00022692"/>
    </source>
</evidence>
<dbReference type="InterPro" id="IPR001611">
    <property type="entry name" value="Leu-rich_rpt"/>
</dbReference>
<keyword evidence="11" id="KW-0325">Glycoprotein</keyword>
<dbReference type="InterPro" id="IPR051502">
    <property type="entry name" value="RLP_Defense_Trigger"/>
</dbReference>
<evidence type="ECO:0000313" key="16">
    <source>
        <dbReference type="RefSeq" id="XP_022741988.1"/>
    </source>
</evidence>
<keyword evidence="7" id="KW-0677">Repeat</keyword>
<evidence type="ECO:0000313" key="15">
    <source>
        <dbReference type="Proteomes" id="UP000515121"/>
    </source>
</evidence>
<dbReference type="Proteomes" id="UP000515121">
    <property type="component" value="Unplaced"/>
</dbReference>
<dbReference type="FunFam" id="3.80.10.10:FF:000213">
    <property type="entry name" value="Tyrosine-sulfated glycopeptide receptor 1"/>
    <property type="match status" value="1"/>
</dbReference>
<evidence type="ECO:0000256" key="8">
    <source>
        <dbReference type="ARBA" id="ARBA00022989"/>
    </source>
</evidence>
<evidence type="ECO:0000256" key="12">
    <source>
        <dbReference type="SAM" id="Phobius"/>
    </source>
</evidence>
<organism evidence="15 16">
    <name type="scientific">Durio zibethinus</name>
    <name type="common">Durian</name>
    <dbReference type="NCBI Taxonomy" id="66656"/>
    <lineage>
        <taxon>Eukaryota</taxon>
        <taxon>Viridiplantae</taxon>
        <taxon>Streptophyta</taxon>
        <taxon>Embryophyta</taxon>
        <taxon>Tracheophyta</taxon>
        <taxon>Spermatophyta</taxon>
        <taxon>Magnoliopsida</taxon>
        <taxon>eudicotyledons</taxon>
        <taxon>Gunneridae</taxon>
        <taxon>Pentapetalae</taxon>
        <taxon>rosids</taxon>
        <taxon>malvids</taxon>
        <taxon>Malvales</taxon>
        <taxon>Malvaceae</taxon>
        <taxon>Helicteroideae</taxon>
        <taxon>Durio</taxon>
    </lineage>
</organism>
<evidence type="ECO:0000256" key="2">
    <source>
        <dbReference type="ARBA" id="ARBA00009592"/>
    </source>
</evidence>
<evidence type="ECO:0000256" key="9">
    <source>
        <dbReference type="ARBA" id="ARBA00023136"/>
    </source>
</evidence>
<accession>A0A6P5YN90</accession>
<dbReference type="InterPro" id="IPR013210">
    <property type="entry name" value="LRR_N_plant-typ"/>
</dbReference>
<dbReference type="SUPFAM" id="SSF52058">
    <property type="entry name" value="L domain-like"/>
    <property type="match status" value="3"/>
</dbReference>
<dbReference type="Pfam" id="PF00560">
    <property type="entry name" value="LRR_1"/>
    <property type="match status" value="12"/>
</dbReference>
<keyword evidence="9 12" id="KW-0472">Membrane</keyword>
<dbReference type="PANTHER" id="PTHR48062">
    <property type="entry name" value="RECEPTOR-LIKE PROTEIN 14"/>
    <property type="match status" value="1"/>
</dbReference>
<comment type="similarity">
    <text evidence="2">Belongs to the RLP family.</text>
</comment>
<dbReference type="SMART" id="SM00367">
    <property type="entry name" value="LRR_CC"/>
    <property type="match status" value="3"/>
</dbReference>
<keyword evidence="6 13" id="KW-0732">Signal</keyword>
<keyword evidence="8 12" id="KW-1133">Transmembrane helix</keyword>
<evidence type="ECO:0000256" key="10">
    <source>
        <dbReference type="ARBA" id="ARBA00023170"/>
    </source>
</evidence>
<dbReference type="Pfam" id="PF13855">
    <property type="entry name" value="LRR_8"/>
    <property type="match status" value="1"/>
</dbReference>
<gene>
    <name evidence="16" type="primary">LOC111293530</name>
</gene>
<dbReference type="FunFam" id="3.80.10.10:FF:000041">
    <property type="entry name" value="LRR receptor-like serine/threonine-protein kinase ERECTA"/>
    <property type="match status" value="1"/>
</dbReference>
<evidence type="ECO:0000256" key="7">
    <source>
        <dbReference type="ARBA" id="ARBA00022737"/>
    </source>
</evidence>
<reference evidence="16" key="1">
    <citation type="submission" date="2025-08" db="UniProtKB">
        <authorList>
            <consortium name="RefSeq"/>
        </authorList>
    </citation>
    <scope>IDENTIFICATION</scope>
    <source>
        <tissue evidence="16">Fruit stalk</tissue>
    </source>
</reference>
<feature type="chain" id="PRO_5028131502" evidence="13">
    <location>
        <begin position="21"/>
        <end position="1086"/>
    </location>
</feature>
<dbReference type="SUPFAM" id="SSF52047">
    <property type="entry name" value="RNI-like"/>
    <property type="match status" value="1"/>
</dbReference>
<evidence type="ECO:0000256" key="11">
    <source>
        <dbReference type="ARBA" id="ARBA00023180"/>
    </source>
</evidence>
<feature type="signal peptide" evidence="13">
    <location>
        <begin position="1"/>
        <end position="20"/>
    </location>
</feature>
<dbReference type="SMART" id="SM00369">
    <property type="entry name" value="LRR_TYP"/>
    <property type="match status" value="13"/>
</dbReference>
<keyword evidence="3" id="KW-1003">Cell membrane</keyword>
<comment type="subcellular location">
    <subcellularLocation>
        <location evidence="1">Cell membrane</location>
        <topology evidence="1">Single-pass type I membrane protein</topology>
    </subcellularLocation>
</comment>
<dbReference type="PANTHER" id="PTHR48062:SF52">
    <property type="entry name" value="RECEPTOR-LIKE PROTEIN 8-RELATED"/>
    <property type="match status" value="1"/>
</dbReference>
<dbReference type="OrthoDB" id="4691307at2759"/>
<keyword evidence="5 12" id="KW-0812">Transmembrane</keyword>
<feature type="domain" description="Leucine-rich repeat-containing N-terminal plant-type" evidence="14">
    <location>
        <begin position="24"/>
        <end position="65"/>
    </location>
</feature>
<dbReference type="FunFam" id="3.80.10.10:FF:000095">
    <property type="entry name" value="LRR receptor-like serine/threonine-protein kinase GSO1"/>
    <property type="match status" value="2"/>
</dbReference>
<dbReference type="Pfam" id="PF08263">
    <property type="entry name" value="LRRNT_2"/>
    <property type="match status" value="1"/>
</dbReference>